<evidence type="ECO:0000256" key="2">
    <source>
        <dbReference type="SAM" id="MobiDB-lite"/>
    </source>
</evidence>
<dbReference type="PANTHER" id="PTHR42776:SF27">
    <property type="entry name" value="DIPEPTIDYL PEPTIDASE FAMILY MEMBER 6"/>
    <property type="match status" value="1"/>
</dbReference>
<proteinExistence type="predicted"/>
<name>A0A6J4JFC9_9ACTN</name>
<dbReference type="Gene3D" id="2.120.10.30">
    <property type="entry name" value="TolB, C-terminal domain"/>
    <property type="match status" value="2"/>
</dbReference>
<gene>
    <name evidence="4" type="ORF">AVDCRST_MAG10-3591</name>
</gene>
<dbReference type="AlphaFoldDB" id="A0A6J4JFC9"/>
<organism evidence="4">
    <name type="scientific">uncultured Acidimicrobiales bacterium</name>
    <dbReference type="NCBI Taxonomy" id="310071"/>
    <lineage>
        <taxon>Bacteria</taxon>
        <taxon>Bacillati</taxon>
        <taxon>Actinomycetota</taxon>
        <taxon>Acidimicrobiia</taxon>
        <taxon>Acidimicrobiales</taxon>
        <taxon>environmental samples</taxon>
    </lineage>
</organism>
<keyword evidence="1" id="KW-0378">Hydrolase</keyword>
<feature type="domain" description="Peptidase S9 prolyl oligopeptidase catalytic" evidence="3">
    <location>
        <begin position="379"/>
        <end position="581"/>
    </location>
</feature>
<dbReference type="Gene3D" id="3.40.50.1820">
    <property type="entry name" value="alpha/beta hydrolase"/>
    <property type="match status" value="1"/>
</dbReference>
<evidence type="ECO:0000256" key="1">
    <source>
        <dbReference type="ARBA" id="ARBA00022801"/>
    </source>
</evidence>
<dbReference type="InterPro" id="IPR011042">
    <property type="entry name" value="6-blade_b-propeller_TolB-like"/>
</dbReference>
<evidence type="ECO:0000259" key="3">
    <source>
        <dbReference type="Pfam" id="PF00326"/>
    </source>
</evidence>
<dbReference type="PANTHER" id="PTHR42776">
    <property type="entry name" value="SERINE PEPTIDASE S9 FAMILY MEMBER"/>
    <property type="match status" value="1"/>
</dbReference>
<dbReference type="GO" id="GO:0004252">
    <property type="term" value="F:serine-type endopeptidase activity"/>
    <property type="evidence" value="ECO:0007669"/>
    <property type="project" value="TreeGrafter"/>
</dbReference>
<evidence type="ECO:0000313" key="4">
    <source>
        <dbReference type="EMBL" id="CAA9275987.1"/>
    </source>
</evidence>
<protein>
    <submittedName>
        <fullName evidence="4">Putative peptidase</fullName>
    </submittedName>
</protein>
<dbReference type="InterPro" id="IPR001375">
    <property type="entry name" value="Peptidase_S9_cat"/>
</dbReference>
<dbReference type="GO" id="GO:0006508">
    <property type="term" value="P:proteolysis"/>
    <property type="evidence" value="ECO:0007669"/>
    <property type="project" value="InterPro"/>
</dbReference>
<feature type="region of interest" description="Disordered" evidence="2">
    <location>
        <begin position="308"/>
        <end position="331"/>
    </location>
</feature>
<dbReference type="SUPFAM" id="SSF82171">
    <property type="entry name" value="DPP6 N-terminal domain-like"/>
    <property type="match status" value="1"/>
</dbReference>
<dbReference type="InterPro" id="IPR029058">
    <property type="entry name" value="AB_hydrolase_fold"/>
</dbReference>
<dbReference type="EMBL" id="CADCTB010000215">
    <property type="protein sequence ID" value="CAA9275987.1"/>
    <property type="molecule type" value="Genomic_DNA"/>
</dbReference>
<reference evidence="4" key="1">
    <citation type="submission" date="2020-02" db="EMBL/GenBank/DDBJ databases">
        <authorList>
            <person name="Meier V. D."/>
        </authorList>
    </citation>
    <scope>NUCLEOTIDE SEQUENCE</scope>
    <source>
        <strain evidence="4">AVDCRST_MAG10</strain>
    </source>
</reference>
<sequence length="587" mass="62850">MIEPWEQRFRAASVGFPHWARHAPDRLVFSSNESGAWQVYAWDRATGLRRQVTDDAIGVVGGAATPDGSGVVWFHDVTGDEVGHWLVAPFETGDPRRLAPGVPDAWSAGLCLGDGLLVAGTADDDGYSIYVVEGDAPARLVHHHTEPVDAAGLSRDSSLLALQHAEHGDTMHMAVRVVDARTGAGRGDQWDGPGLGLNVAGWSPVAGDQRLAVGHERDGVQRPAVWDLSTGRRRDYPLDLPGDVEIEDWWPDASALLLIHEHEGRSRLYRLHLGSGALMEIDHPPGTVSAAGVRPDGEIWYRRASGAEPATTRTLAGTEVSAPPGERPPAGRPYRSWSFANPAGQRIHGFVATPAGAGPHPVVMLVHGGPTYAYSDTFMPDVQAYVDHGVAVAMVNYRGSTGYGTAFRDALIGNPGFPEVEDVVAGLDALVAEGVVDAGQAAIAGGSWGGYITLLALGLHPERWAVAAAAVPVADYVTAFADEAPGLQAFDRTLFGGGPEEVGELYVERSPLTYVDRVRAPVLVIAGDNDSRCPIQQVMNYVEALQARGGTVELYRFDAGHGSMVIDERVRQMRAELDFLLPRLTRR</sequence>
<dbReference type="SUPFAM" id="SSF53474">
    <property type="entry name" value="alpha/beta-Hydrolases"/>
    <property type="match status" value="1"/>
</dbReference>
<dbReference type="Pfam" id="PF00326">
    <property type="entry name" value="Peptidase_S9"/>
    <property type="match status" value="1"/>
</dbReference>
<accession>A0A6J4JFC9</accession>